<dbReference type="EMBL" id="FOFG01000004">
    <property type="protein sequence ID" value="SEQ36684.1"/>
    <property type="molecule type" value="Genomic_DNA"/>
</dbReference>
<reference evidence="1 2" key="1">
    <citation type="submission" date="2016-10" db="EMBL/GenBank/DDBJ databases">
        <authorList>
            <person name="de Groot N.N."/>
        </authorList>
    </citation>
    <scope>NUCLEOTIDE SEQUENCE [LARGE SCALE GENOMIC DNA]</scope>
    <source>
        <strain evidence="1 2">A52C2</strain>
    </source>
</reference>
<evidence type="ECO:0000313" key="1">
    <source>
        <dbReference type="EMBL" id="SEQ36684.1"/>
    </source>
</evidence>
<sequence length="351" mass="39722">MKWRFPALMPSGRLRRPVRRIIAVQAGPNPSFDYYLGPRLRRFGKMPYEIVDIDRVPSLLDAERLDGTLILFCRYLTAAWLDLIEARGGILAGVALFLDDDIDALFADRSVPADYKLRLLRLHLSHRRRLASCLDLLYVANPRIAERDSLAELRLLSPMSGPRDEPRSREPQIGLRVAFHSTSVHRGEHRWLRPVLRDALKAEPGITAEVAAGLRLRLLWRGQRGIRFLRSRSWPDFRRDTAERGADLLLAPLLPSPANAARAATKRIDAMRLGAALLVSDAEIYKPNAEELALGMCVPIEPGRWSQALVALAHDRPRLERLRDLNRAHVETMNARAEPLLRPKELAGLNL</sequence>
<organism evidence="1 2">
    <name type="scientific">Faunimonas pinastri</name>
    <dbReference type="NCBI Taxonomy" id="1855383"/>
    <lineage>
        <taxon>Bacteria</taxon>
        <taxon>Pseudomonadati</taxon>
        <taxon>Pseudomonadota</taxon>
        <taxon>Alphaproteobacteria</taxon>
        <taxon>Hyphomicrobiales</taxon>
        <taxon>Afifellaceae</taxon>
        <taxon>Faunimonas</taxon>
    </lineage>
</organism>
<dbReference type="RefSeq" id="WP_092495981.1">
    <property type="nucleotide sequence ID" value="NZ_FOFG01000004.1"/>
</dbReference>
<proteinExistence type="predicted"/>
<accession>A0A1H9FFH9</accession>
<dbReference type="Proteomes" id="UP000199647">
    <property type="component" value="Unassembled WGS sequence"/>
</dbReference>
<evidence type="ECO:0008006" key="3">
    <source>
        <dbReference type="Google" id="ProtNLM"/>
    </source>
</evidence>
<gene>
    <name evidence="1" type="ORF">SAMN05216548_104103</name>
</gene>
<dbReference type="STRING" id="1855383.SAMN05216548_104103"/>
<keyword evidence="2" id="KW-1185">Reference proteome</keyword>
<dbReference type="AlphaFoldDB" id="A0A1H9FFH9"/>
<evidence type="ECO:0000313" key="2">
    <source>
        <dbReference type="Proteomes" id="UP000199647"/>
    </source>
</evidence>
<protein>
    <recommendedName>
        <fullName evidence="3">Glycosyltransferase family 1 protein</fullName>
    </recommendedName>
</protein>
<name>A0A1H9FFH9_9HYPH</name>